<dbReference type="SMART" id="SM00862">
    <property type="entry name" value="Trans_reg_C"/>
    <property type="match status" value="1"/>
</dbReference>
<dbReference type="Pfam" id="PF00486">
    <property type="entry name" value="Trans_reg_C"/>
    <property type="match status" value="1"/>
</dbReference>
<evidence type="ECO:0000256" key="2">
    <source>
        <dbReference type="ARBA" id="ARBA00023012"/>
    </source>
</evidence>
<dbReference type="SUPFAM" id="SSF46894">
    <property type="entry name" value="C-terminal effector domain of the bipartite response regulators"/>
    <property type="match status" value="1"/>
</dbReference>
<dbReference type="AlphaFoldDB" id="A0A2I0SVV0"/>
<dbReference type="InterPro" id="IPR001867">
    <property type="entry name" value="OmpR/PhoB-type_DNA-bd"/>
</dbReference>
<dbReference type="GO" id="GO:0003677">
    <property type="term" value="F:DNA binding"/>
    <property type="evidence" value="ECO:0007669"/>
    <property type="project" value="UniProtKB-UniRule"/>
</dbReference>
<dbReference type="InterPro" id="IPR005158">
    <property type="entry name" value="BTAD"/>
</dbReference>
<dbReference type="Gene3D" id="1.25.40.10">
    <property type="entry name" value="Tetratricopeptide repeat domain"/>
    <property type="match status" value="1"/>
</dbReference>
<evidence type="ECO:0000256" key="5">
    <source>
        <dbReference type="ARBA" id="ARBA00023163"/>
    </source>
</evidence>
<keyword evidence="5" id="KW-0804">Transcription</keyword>
<dbReference type="InterPro" id="IPR051677">
    <property type="entry name" value="AfsR-DnrI-RedD_regulator"/>
</dbReference>
<feature type="DNA-binding region" description="OmpR/PhoB-type" evidence="6">
    <location>
        <begin position="4"/>
        <end position="114"/>
    </location>
</feature>
<evidence type="ECO:0000256" key="1">
    <source>
        <dbReference type="ARBA" id="ARBA00005820"/>
    </source>
</evidence>
<dbReference type="SMART" id="SM01043">
    <property type="entry name" value="BTAD"/>
    <property type="match status" value="1"/>
</dbReference>
<keyword evidence="4 6" id="KW-0238">DNA-binding</keyword>
<dbReference type="Pfam" id="PF03704">
    <property type="entry name" value="BTAD"/>
    <property type="match status" value="1"/>
</dbReference>
<dbReference type="EMBL" id="PJOS01000006">
    <property type="protein sequence ID" value="PKT74069.1"/>
    <property type="molecule type" value="Genomic_DNA"/>
</dbReference>
<evidence type="ECO:0000313" key="8">
    <source>
        <dbReference type="EMBL" id="PKT74069.1"/>
    </source>
</evidence>
<dbReference type="InterPro" id="IPR016032">
    <property type="entry name" value="Sig_transdc_resp-reg_C-effctor"/>
</dbReference>
<evidence type="ECO:0000256" key="4">
    <source>
        <dbReference type="ARBA" id="ARBA00023125"/>
    </source>
</evidence>
<protein>
    <recommendedName>
        <fullName evidence="7">OmpR/PhoB-type domain-containing protein</fullName>
    </recommendedName>
</protein>
<keyword evidence="3" id="KW-0805">Transcription regulation</keyword>
<dbReference type="CDD" id="cd15831">
    <property type="entry name" value="BTAD"/>
    <property type="match status" value="1"/>
</dbReference>
<dbReference type="Gene3D" id="1.10.10.10">
    <property type="entry name" value="Winged helix-like DNA-binding domain superfamily/Winged helix DNA-binding domain"/>
    <property type="match status" value="1"/>
</dbReference>
<accession>A0A2I0SVV0</accession>
<dbReference type="InterPro" id="IPR036388">
    <property type="entry name" value="WH-like_DNA-bd_sf"/>
</dbReference>
<dbReference type="Proteomes" id="UP000236178">
    <property type="component" value="Unassembled WGS sequence"/>
</dbReference>
<sequence>MSTRRTLGVQPRGNMDIGILGPLSVGSAGREAAPTAPKPRQLLALLAARTGHVVPTDALVDELWEHDPPASAVTVIQTYIVLLRRALATTLQTGTEQVAHDVLPYTGWGYQLLPQDGGVHDADRFARHTEQGRRELAAGDYQRATMSLQRALQTWRGPALADVRIGPQLLAHRTSLEESRTVAVEQRIEADLHLGRHHQLIGELSGLVIQDPLHERTHSLLMVSQYRSGRPAQALETFRKLHKNLREELGIEPSPHVTKIHEKILSGDTSLLLRDDILSLDPSRPCAA</sequence>
<keyword evidence="2" id="KW-0902">Two-component regulatory system</keyword>
<feature type="domain" description="OmpR/PhoB-type" evidence="7">
    <location>
        <begin position="4"/>
        <end position="114"/>
    </location>
</feature>
<dbReference type="InterPro" id="IPR011990">
    <property type="entry name" value="TPR-like_helical_dom_sf"/>
</dbReference>
<organism evidence="8 9">
    <name type="scientific">Streptomyces populi</name>
    <dbReference type="NCBI Taxonomy" id="2058924"/>
    <lineage>
        <taxon>Bacteria</taxon>
        <taxon>Bacillati</taxon>
        <taxon>Actinomycetota</taxon>
        <taxon>Actinomycetes</taxon>
        <taxon>Kitasatosporales</taxon>
        <taxon>Streptomycetaceae</taxon>
        <taxon>Streptomyces</taxon>
    </lineage>
</organism>
<comment type="similarity">
    <text evidence="1">Belongs to the AfsR/DnrI/RedD regulatory family.</text>
</comment>
<dbReference type="GO" id="GO:0006355">
    <property type="term" value="P:regulation of DNA-templated transcription"/>
    <property type="evidence" value="ECO:0007669"/>
    <property type="project" value="InterPro"/>
</dbReference>
<evidence type="ECO:0000256" key="3">
    <source>
        <dbReference type="ARBA" id="ARBA00023015"/>
    </source>
</evidence>
<name>A0A2I0SVV0_9ACTN</name>
<dbReference type="PROSITE" id="PS51755">
    <property type="entry name" value="OMPR_PHOB"/>
    <property type="match status" value="1"/>
</dbReference>
<dbReference type="OrthoDB" id="4336084at2"/>
<proteinExistence type="inferred from homology"/>
<evidence type="ECO:0000313" key="9">
    <source>
        <dbReference type="Proteomes" id="UP000236178"/>
    </source>
</evidence>
<comment type="caution">
    <text evidence="8">The sequence shown here is derived from an EMBL/GenBank/DDBJ whole genome shotgun (WGS) entry which is preliminary data.</text>
</comment>
<dbReference type="PANTHER" id="PTHR35807">
    <property type="entry name" value="TRANSCRIPTIONAL REGULATOR REDD-RELATED"/>
    <property type="match status" value="1"/>
</dbReference>
<evidence type="ECO:0000256" key="6">
    <source>
        <dbReference type="PROSITE-ProRule" id="PRU01091"/>
    </source>
</evidence>
<reference evidence="8 9" key="1">
    <citation type="submission" date="2017-12" db="EMBL/GenBank/DDBJ databases">
        <title>Streptomyces populusis sp. nov., a novel endophytic actinobacterium isolated from stems of Populus adenopoda Maxim.</title>
        <authorList>
            <person name="Wang Z."/>
        </authorList>
    </citation>
    <scope>NUCLEOTIDE SEQUENCE [LARGE SCALE GENOMIC DNA]</scope>
    <source>
        <strain evidence="8 9">A249</strain>
    </source>
</reference>
<keyword evidence="9" id="KW-1185">Reference proteome</keyword>
<evidence type="ECO:0000259" key="7">
    <source>
        <dbReference type="PROSITE" id="PS51755"/>
    </source>
</evidence>
<dbReference type="GO" id="GO:0000160">
    <property type="term" value="P:phosphorelay signal transduction system"/>
    <property type="evidence" value="ECO:0007669"/>
    <property type="project" value="UniProtKB-KW"/>
</dbReference>
<dbReference type="PANTHER" id="PTHR35807:SF1">
    <property type="entry name" value="TRANSCRIPTIONAL REGULATOR REDD"/>
    <property type="match status" value="1"/>
</dbReference>
<dbReference type="SUPFAM" id="SSF48452">
    <property type="entry name" value="TPR-like"/>
    <property type="match status" value="1"/>
</dbReference>
<gene>
    <name evidence="8" type="ORF">CW362_05310</name>
</gene>